<evidence type="ECO:0000313" key="2">
    <source>
        <dbReference type="Proteomes" id="UP001292094"/>
    </source>
</evidence>
<evidence type="ECO:0000313" key="1">
    <source>
        <dbReference type="EMBL" id="KAK4288093.1"/>
    </source>
</evidence>
<dbReference type="Proteomes" id="UP001292094">
    <property type="component" value="Unassembled WGS sequence"/>
</dbReference>
<sequence length="102" mass="11757">MNQVNQSYRNIVYLNKTWVNQNDTIGKYWRATTSPPPATAGVTHPTAIGVDWTVMRRQDQVVAKNNTTPTKSKWTFHRHGELVYQRLERRSGVKKSQTVTDV</sequence>
<accession>A0AAE1TJV1</accession>
<reference evidence="1" key="1">
    <citation type="submission" date="2023-11" db="EMBL/GenBank/DDBJ databases">
        <title>Genome assemblies of two species of porcelain crab, Petrolisthes cinctipes and Petrolisthes manimaculis (Anomura: Porcellanidae).</title>
        <authorList>
            <person name="Angst P."/>
        </authorList>
    </citation>
    <scope>NUCLEOTIDE SEQUENCE</scope>
    <source>
        <strain evidence="1">PB745_02</strain>
        <tissue evidence="1">Gill</tissue>
    </source>
</reference>
<name>A0AAE1TJV1_9EUCA</name>
<dbReference type="EMBL" id="JAWZYT010006491">
    <property type="protein sequence ID" value="KAK4288093.1"/>
    <property type="molecule type" value="Genomic_DNA"/>
</dbReference>
<comment type="caution">
    <text evidence="1">The sequence shown here is derived from an EMBL/GenBank/DDBJ whole genome shotgun (WGS) entry which is preliminary data.</text>
</comment>
<keyword evidence="2" id="KW-1185">Reference proteome</keyword>
<organism evidence="1 2">
    <name type="scientific">Petrolisthes manimaculis</name>
    <dbReference type="NCBI Taxonomy" id="1843537"/>
    <lineage>
        <taxon>Eukaryota</taxon>
        <taxon>Metazoa</taxon>
        <taxon>Ecdysozoa</taxon>
        <taxon>Arthropoda</taxon>
        <taxon>Crustacea</taxon>
        <taxon>Multicrustacea</taxon>
        <taxon>Malacostraca</taxon>
        <taxon>Eumalacostraca</taxon>
        <taxon>Eucarida</taxon>
        <taxon>Decapoda</taxon>
        <taxon>Pleocyemata</taxon>
        <taxon>Anomura</taxon>
        <taxon>Galatheoidea</taxon>
        <taxon>Porcellanidae</taxon>
        <taxon>Petrolisthes</taxon>
    </lineage>
</organism>
<gene>
    <name evidence="1" type="ORF">Pmani_038863</name>
</gene>
<dbReference type="AlphaFoldDB" id="A0AAE1TJV1"/>
<protein>
    <submittedName>
        <fullName evidence="1">Uncharacterized protein</fullName>
    </submittedName>
</protein>
<proteinExistence type="predicted"/>